<dbReference type="InterPro" id="IPR027417">
    <property type="entry name" value="P-loop_NTPase"/>
</dbReference>
<dbReference type="AlphaFoldDB" id="A0A178Y0N4"/>
<organism evidence="1 2">
    <name type="scientific">Sinorhizobium glycinis</name>
    <dbReference type="NCBI Taxonomy" id="1472378"/>
    <lineage>
        <taxon>Bacteria</taxon>
        <taxon>Pseudomonadati</taxon>
        <taxon>Pseudomonadota</taxon>
        <taxon>Alphaproteobacteria</taxon>
        <taxon>Hyphomicrobiales</taxon>
        <taxon>Rhizobiaceae</taxon>
        <taxon>Sinorhizobium/Ensifer group</taxon>
        <taxon>Sinorhizobium</taxon>
    </lineage>
</organism>
<protein>
    <submittedName>
        <fullName evidence="1">Uncharacterized protein</fullName>
    </submittedName>
</protein>
<dbReference type="STRING" id="1472378.AU381_01720"/>
<evidence type="ECO:0000313" key="1">
    <source>
        <dbReference type="EMBL" id="OAP40652.1"/>
    </source>
</evidence>
<gene>
    <name evidence="1" type="ORF">AU381_01720</name>
</gene>
<reference evidence="1 2" key="1">
    <citation type="journal article" date="2016" name="Int. J. Syst. Evol. Microbiol.">
        <title>Ensifer glycinis sp. nov., an novel rhizobial species associated with Glycine spp.</title>
        <authorList>
            <person name="Yan H."/>
            <person name="Yan J."/>
            <person name="Sui X.H."/>
            <person name="Wang E.T."/>
            <person name="Chen W.X."/>
            <person name="Zhang X.X."/>
            <person name="Chen W.F."/>
        </authorList>
    </citation>
    <scope>NUCLEOTIDE SEQUENCE [LARGE SCALE GENOMIC DNA]</scope>
    <source>
        <strain evidence="1 2">CCBAU 23380</strain>
    </source>
</reference>
<keyword evidence="2" id="KW-1185">Reference proteome</keyword>
<dbReference type="Proteomes" id="UP000094025">
    <property type="component" value="Unassembled WGS sequence"/>
</dbReference>
<comment type="caution">
    <text evidence="1">The sequence shown here is derived from an EMBL/GenBank/DDBJ whole genome shotgun (WGS) entry which is preliminary data.</text>
</comment>
<dbReference type="Gene3D" id="3.40.50.300">
    <property type="entry name" value="P-loop containing nucleotide triphosphate hydrolases"/>
    <property type="match status" value="1"/>
</dbReference>
<sequence>MWRIENLYYILDKKGDTVLFQPNEAQRKLLRRMWHRNIVPKARQRGFSTLIQHHPRCVPLQREPEGRDHCAGPVHRVQDHAQQGVPNCGLTIARQKLINGEYAGNPDVLLGTILKPPVLAALAMAEWRLIREDLMRKRETAATLSEAAARASNAESDEGTCRDPEARARVRWHIAEKEKQTPALPPSPKQVEMSEKITALPATEHHCRANGHCRRVQADIDAVMPEVPTGNLQAA</sequence>
<name>A0A178Y0N4_9HYPH</name>
<dbReference type="EMBL" id="LPUX01000053">
    <property type="protein sequence ID" value="OAP40652.1"/>
    <property type="molecule type" value="Genomic_DNA"/>
</dbReference>
<evidence type="ECO:0000313" key="2">
    <source>
        <dbReference type="Proteomes" id="UP000094025"/>
    </source>
</evidence>
<proteinExistence type="predicted"/>
<accession>A0A178Y0N4</accession>